<dbReference type="Gene3D" id="3.40.630.40">
    <property type="entry name" value="Zn-dependent exopeptidases"/>
    <property type="match status" value="1"/>
</dbReference>
<dbReference type="SMART" id="SM00646">
    <property type="entry name" value="Ami_3"/>
    <property type="match status" value="1"/>
</dbReference>
<dbReference type="AlphaFoldDB" id="A0A414J618"/>
<dbReference type="InterPro" id="IPR050695">
    <property type="entry name" value="N-acetylmuramoyl_amidase_3"/>
</dbReference>
<dbReference type="GO" id="GO:0008745">
    <property type="term" value="F:N-acetylmuramoyl-L-alanine amidase activity"/>
    <property type="evidence" value="ECO:0007669"/>
    <property type="project" value="InterPro"/>
</dbReference>
<name>A0A414J618_9FIRM</name>
<evidence type="ECO:0000313" key="2">
    <source>
        <dbReference type="EMBL" id="RHE39893.1"/>
    </source>
</evidence>
<accession>A0A414J618</accession>
<dbReference type="PANTHER" id="PTHR30404:SF0">
    <property type="entry name" value="N-ACETYLMURAMOYL-L-ALANINE AMIDASE AMIC"/>
    <property type="match status" value="1"/>
</dbReference>
<protein>
    <submittedName>
        <fullName evidence="2">Cell wall hydrolase</fullName>
    </submittedName>
</protein>
<gene>
    <name evidence="2" type="ORF">DW740_09015</name>
</gene>
<sequence length="233" mass="25686">MKKYRIELTMACLLLVCFYLLSRQAAVISVNQTERGAQKAAGPLILVDAGHGGSDPGMIGVGGLEEKGINLSISLLLRDTLEKSGYSVIMTREEDKGLYDSSAANKKAQDMQRRIAMIREYAPVLSVSIHQNSYQDEGVHGPQVFYYESSVEGKKLAEAVQSSLNNQLEVDRPREVKGNTSYYLLKRSSGTLVIVECGFLTNPEEAQKLQTKEYQEKVAAAVSEGIRTYLNAQ</sequence>
<reference evidence="2 3" key="1">
    <citation type="submission" date="2018-08" db="EMBL/GenBank/DDBJ databases">
        <title>A genome reference for cultivated species of the human gut microbiota.</title>
        <authorList>
            <person name="Zou Y."/>
            <person name="Xue W."/>
            <person name="Luo G."/>
        </authorList>
    </citation>
    <scope>NUCLEOTIDE SEQUENCE [LARGE SCALE GENOMIC DNA]</scope>
    <source>
        <strain evidence="2 3">AM28-23</strain>
    </source>
</reference>
<dbReference type="PANTHER" id="PTHR30404">
    <property type="entry name" value="N-ACETYLMURAMOYL-L-ALANINE AMIDASE"/>
    <property type="match status" value="1"/>
</dbReference>
<dbReference type="Proteomes" id="UP000283745">
    <property type="component" value="Unassembled WGS sequence"/>
</dbReference>
<comment type="caution">
    <text evidence="2">The sequence shown here is derived from an EMBL/GenBank/DDBJ whole genome shotgun (WGS) entry which is preliminary data.</text>
</comment>
<organism evidence="2 3">
    <name type="scientific">Blautia obeum</name>
    <dbReference type="NCBI Taxonomy" id="40520"/>
    <lineage>
        <taxon>Bacteria</taxon>
        <taxon>Bacillati</taxon>
        <taxon>Bacillota</taxon>
        <taxon>Clostridia</taxon>
        <taxon>Lachnospirales</taxon>
        <taxon>Lachnospiraceae</taxon>
        <taxon>Blautia</taxon>
    </lineage>
</organism>
<proteinExistence type="predicted"/>
<dbReference type="EMBL" id="QSKF01000006">
    <property type="protein sequence ID" value="RHE39893.1"/>
    <property type="molecule type" value="Genomic_DNA"/>
</dbReference>
<evidence type="ECO:0000313" key="3">
    <source>
        <dbReference type="Proteomes" id="UP000283745"/>
    </source>
</evidence>
<dbReference type="Pfam" id="PF01520">
    <property type="entry name" value="Amidase_3"/>
    <property type="match status" value="1"/>
</dbReference>
<dbReference type="GO" id="GO:0030288">
    <property type="term" value="C:outer membrane-bounded periplasmic space"/>
    <property type="evidence" value="ECO:0007669"/>
    <property type="project" value="TreeGrafter"/>
</dbReference>
<dbReference type="InterPro" id="IPR002508">
    <property type="entry name" value="MurNAc-LAA_cat"/>
</dbReference>
<dbReference type="CDD" id="cd02696">
    <property type="entry name" value="MurNAc-LAA"/>
    <property type="match status" value="1"/>
</dbReference>
<dbReference type="RefSeq" id="WP_118039816.1">
    <property type="nucleotide sequence ID" value="NZ_CABJFK010000006.1"/>
</dbReference>
<keyword evidence="1 2" id="KW-0378">Hydrolase</keyword>
<dbReference type="SUPFAM" id="SSF53187">
    <property type="entry name" value="Zn-dependent exopeptidases"/>
    <property type="match status" value="1"/>
</dbReference>
<evidence type="ECO:0000256" key="1">
    <source>
        <dbReference type="ARBA" id="ARBA00022801"/>
    </source>
</evidence>
<dbReference type="GO" id="GO:0009253">
    <property type="term" value="P:peptidoglycan catabolic process"/>
    <property type="evidence" value="ECO:0007669"/>
    <property type="project" value="InterPro"/>
</dbReference>